<organism evidence="6 7">
    <name type="scientific">Spizellomyces punctatus (strain DAOM BR117)</name>
    <dbReference type="NCBI Taxonomy" id="645134"/>
    <lineage>
        <taxon>Eukaryota</taxon>
        <taxon>Fungi</taxon>
        <taxon>Fungi incertae sedis</taxon>
        <taxon>Chytridiomycota</taxon>
        <taxon>Chytridiomycota incertae sedis</taxon>
        <taxon>Chytridiomycetes</taxon>
        <taxon>Spizellomycetales</taxon>
        <taxon>Spizellomycetaceae</taxon>
        <taxon>Spizellomyces</taxon>
    </lineage>
</organism>
<dbReference type="STRING" id="645134.A0A0L0HD75"/>
<gene>
    <name evidence="6" type="ORF">SPPG_05688</name>
</gene>
<sequence length="1289" mass="141098">MEQPQQLSSAQTSPVVSVSFPYPVTTYDGIESGTTNVLAQVCDRVRVLCEETGSAHGCHITFATPESILNRQQGPCEINLSVNIMGPFASVLAARAVMLKRIPTQTMITVKASRKIILNDNDEMKITVKRKLDNIMHSSRTQITCVGQNYESVKPPPGLSSESMDVEIVGHWEDVEMARMQTLVLLDEMAGLHCEPVEIEAKLHPLIAGRKRCILETVMHDTMTNVYLPTPFIAETGAHEVTKQVLAYSHTIWITGQLAGVAAAKERLLHMAAQRASMLMTKHITSLPRKLDWMLVNRKDHLRKVMQDNATHIGIPALGSNVNTLTISGDDRVYLERTCRALMHMVCDFYVAGLQLSAPPIPQATIAAACKSTTITHFIAALGRICQSSRAEVVVQKNFVEIYGLEAAVKSAYQHVADLDFIKGAIRDTKFQLELALEHREFINGKKNGKINKIIKASGCKITFQENYNEYNMLIDVYNAYPAKAVEGLALLEDELPAEISFYVPEAFHKRIIGVGGKNIQRIMKKYAVYVKFSNAEEFAQLGGYFENMDNVIARTPAKNSANLDHLRVSIMELTSVGEKNKVTMSVIIPRQLHRVVVGPRGSYLQDIIKVAKVEINFPEKETGLDEVTIAGPEPQVQIARQRLQELVPEIYEFSIPGSTAAFYAVRSTDLQQLVMRLSQELAIDLYVYMPPTEEPGPGPSECSFLLHYHRNNSGALDQAKSLIFEFLTIKQVPLQRQSGMPRAGSYANLQPQRSYDSFQHFPSKLIASVTTGDSPAPAMAFSSFFPEGIAGLAGTSGTKSITAVSSGIGGSKFAHSTPNLRQLFEDVSYTRGGTDQHMKRSRSDINDEMLPTTNLLAATLAATSLGPSQYPSVAPQDRWAAAGGTTFSRRGDFRPEPIDTTSDLEDPSKDPELLKGFAGMLSPVDAPERPDPPLRVPSDKFCGLKLSRSMGMLDEKSKKREPGVRGPSNLAGEPSGVSDPEDPSQAPAFTPALIAQLFEMEARIPKDFLQIRVLLESLDLENYVSIFIEQEIDFPTLLLLQDADLKEIGVKAFGSRKRILNAIKECKEHGGAQKQGTQSSPPHQHHQRNPHPSPAASPLRRSDVPTRDSHSARSSVPSAYTASPIMQRSSVGSKGGSQSPSSTHQSQQRGYPGSSTSSLGGQRKGFANHYIYSSGPELAAMFQSHSTPTFTSLTHPTTSTTSPTTNTLLQSGPGKSTPPLDSSLESSTKDGTVIITRQQPIHIPVLDQKLARDVPSVASVAVGTQSENATRPRAAPNGVDFFAKFEFM</sequence>
<dbReference type="EMBL" id="KQ257458">
    <property type="protein sequence ID" value="KNC99450.1"/>
    <property type="molecule type" value="Genomic_DNA"/>
</dbReference>
<dbReference type="SUPFAM" id="SSF47769">
    <property type="entry name" value="SAM/Pointed domain"/>
    <property type="match status" value="1"/>
</dbReference>
<dbReference type="InParanoid" id="A0A0L0HD75"/>
<dbReference type="Gene3D" id="3.30.1370.10">
    <property type="entry name" value="K Homology domain, type 1"/>
    <property type="match status" value="3"/>
</dbReference>
<feature type="compositionally biased region" description="Basic and acidic residues" evidence="4">
    <location>
        <begin position="1101"/>
        <end position="1112"/>
    </location>
</feature>
<evidence type="ECO:0000259" key="5">
    <source>
        <dbReference type="PROSITE" id="PS50105"/>
    </source>
</evidence>
<dbReference type="PROSITE" id="PS50105">
    <property type="entry name" value="SAM_DOMAIN"/>
    <property type="match status" value="1"/>
</dbReference>
<dbReference type="InterPro" id="IPR001660">
    <property type="entry name" value="SAM"/>
</dbReference>
<dbReference type="Gene3D" id="1.10.150.50">
    <property type="entry name" value="Transcription Factor, Ets-1"/>
    <property type="match status" value="1"/>
</dbReference>
<accession>A0A0L0HD75</accession>
<dbReference type="VEuPathDB" id="FungiDB:SPPG_05688"/>
<dbReference type="SMART" id="SM00322">
    <property type="entry name" value="KH"/>
    <property type="match status" value="4"/>
</dbReference>
<feature type="compositionally biased region" description="Polar residues" evidence="4">
    <location>
        <begin position="1113"/>
        <end position="1133"/>
    </location>
</feature>
<dbReference type="InterPro" id="IPR056553">
    <property type="entry name" value="KH_Mug60-KHD4"/>
</dbReference>
<evidence type="ECO:0000256" key="4">
    <source>
        <dbReference type="SAM" id="MobiDB-lite"/>
    </source>
</evidence>
<evidence type="ECO:0000256" key="3">
    <source>
        <dbReference type="PROSITE-ProRule" id="PRU00117"/>
    </source>
</evidence>
<dbReference type="CDD" id="cd22453">
    <property type="entry name" value="KH-I_MUG60_like"/>
    <property type="match status" value="1"/>
</dbReference>
<dbReference type="SUPFAM" id="SSF54791">
    <property type="entry name" value="Eukaryotic type KH-domain (KH-domain type I)"/>
    <property type="match status" value="3"/>
</dbReference>
<dbReference type="Pfam" id="PF00013">
    <property type="entry name" value="KH_1"/>
    <property type="match status" value="2"/>
</dbReference>
<reference evidence="6 7" key="1">
    <citation type="submission" date="2009-08" db="EMBL/GenBank/DDBJ databases">
        <title>The Genome Sequence of Spizellomyces punctatus strain DAOM BR117.</title>
        <authorList>
            <consortium name="The Broad Institute Genome Sequencing Platform"/>
            <person name="Russ C."/>
            <person name="Cuomo C."/>
            <person name="Shea T."/>
            <person name="Young S.K."/>
            <person name="Zeng Q."/>
            <person name="Koehrsen M."/>
            <person name="Haas B."/>
            <person name="Borodovsky M."/>
            <person name="Guigo R."/>
            <person name="Alvarado L."/>
            <person name="Berlin A."/>
            <person name="Bochicchio J."/>
            <person name="Borenstein D."/>
            <person name="Chapman S."/>
            <person name="Chen Z."/>
            <person name="Engels R."/>
            <person name="Freedman E."/>
            <person name="Gellesch M."/>
            <person name="Goldberg J."/>
            <person name="Griggs A."/>
            <person name="Gujja S."/>
            <person name="Heiman D."/>
            <person name="Hepburn T."/>
            <person name="Howarth C."/>
            <person name="Jen D."/>
            <person name="Larson L."/>
            <person name="Lewis B."/>
            <person name="Mehta T."/>
            <person name="Park D."/>
            <person name="Pearson M."/>
            <person name="Roberts A."/>
            <person name="Saif S."/>
            <person name="Shenoy N."/>
            <person name="Sisk P."/>
            <person name="Stolte C."/>
            <person name="Sykes S."/>
            <person name="Thomson T."/>
            <person name="Walk T."/>
            <person name="White J."/>
            <person name="Yandava C."/>
            <person name="Burger G."/>
            <person name="Gray M.W."/>
            <person name="Holland P.W.H."/>
            <person name="King N."/>
            <person name="Lang F.B.F."/>
            <person name="Roger A.J."/>
            <person name="Ruiz-Trillo I."/>
            <person name="Lander E."/>
            <person name="Nusbaum C."/>
        </authorList>
    </citation>
    <scope>NUCLEOTIDE SEQUENCE [LARGE SCALE GENOMIC DNA]</scope>
    <source>
        <strain evidence="6 7">DAOM BR117</strain>
    </source>
</reference>
<dbReference type="OMA" id="NTRIPRQ"/>
<feature type="domain" description="SAM" evidence="5">
    <location>
        <begin position="1007"/>
        <end position="1070"/>
    </location>
</feature>
<protein>
    <recommendedName>
        <fullName evidence="5">SAM domain-containing protein</fullName>
    </recommendedName>
</protein>
<dbReference type="PANTHER" id="PTHR10627:SF69">
    <property type="entry name" value="PROTEIN BICAUDAL C"/>
    <property type="match status" value="1"/>
</dbReference>
<feature type="compositionally biased region" description="Low complexity" evidence="4">
    <location>
        <begin position="1138"/>
        <end position="1149"/>
    </location>
</feature>
<feature type="region of interest" description="Disordered" evidence="4">
    <location>
        <begin position="1069"/>
        <end position="1163"/>
    </location>
</feature>
<feature type="region of interest" description="Disordered" evidence="4">
    <location>
        <begin position="1190"/>
        <end position="1227"/>
    </location>
</feature>
<dbReference type="RefSeq" id="XP_016607490.1">
    <property type="nucleotide sequence ID" value="XM_016753900.1"/>
</dbReference>
<evidence type="ECO:0000313" key="6">
    <source>
        <dbReference type="EMBL" id="KNC99450.1"/>
    </source>
</evidence>
<proteinExistence type="inferred from homology"/>
<dbReference type="OrthoDB" id="271862at2759"/>
<feature type="compositionally biased region" description="Basic and acidic residues" evidence="4">
    <location>
        <begin position="954"/>
        <end position="964"/>
    </location>
</feature>
<evidence type="ECO:0000256" key="2">
    <source>
        <dbReference type="ARBA" id="ARBA00022737"/>
    </source>
</evidence>
<dbReference type="GO" id="GO:0005737">
    <property type="term" value="C:cytoplasm"/>
    <property type="evidence" value="ECO:0007669"/>
    <property type="project" value="TreeGrafter"/>
</dbReference>
<evidence type="ECO:0000256" key="1">
    <source>
        <dbReference type="ARBA" id="ARBA00007662"/>
    </source>
</evidence>
<keyword evidence="7" id="KW-1185">Reference proteome</keyword>
<dbReference type="Pfam" id="PF00536">
    <property type="entry name" value="SAM_1"/>
    <property type="match status" value="1"/>
</dbReference>
<feature type="compositionally biased region" description="Low complexity" evidence="4">
    <location>
        <begin position="1190"/>
        <end position="1210"/>
    </location>
</feature>
<keyword evidence="2" id="KW-0677">Repeat</keyword>
<dbReference type="InterPro" id="IPR036612">
    <property type="entry name" value="KH_dom_type_1_sf"/>
</dbReference>
<feature type="region of interest" description="Disordered" evidence="4">
    <location>
        <begin position="884"/>
        <end position="916"/>
    </location>
</feature>
<dbReference type="InterPro" id="IPR004087">
    <property type="entry name" value="KH_dom"/>
</dbReference>
<dbReference type="PROSITE" id="PS50084">
    <property type="entry name" value="KH_TYPE_1"/>
    <property type="match status" value="2"/>
</dbReference>
<keyword evidence="3" id="KW-0694">RNA-binding</keyword>
<comment type="similarity">
    <text evidence="1">Belongs to the BicC family.</text>
</comment>
<dbReference type="Pfam" id="PF24563">
    <property type="entry name" value="KH_Mug60-KHD4"/>
    <property type="match status" value="1"/>
</dbReference>
<dbReference type="Proteomes" id="UP000053201">
    <property type="component" value="Unassembled WGS sequence"/>
</dbReference>
<dbReference type="GeneID" id="27689049"/>
<dbReference type="InterPro" id="IPR013761">
    <property type="entry name" value="SAM/pointed_sf"/>
</dbReference>
<dbReference type="eggNOG" id="KOG2208">
    <property type="taxonomic scope" value="Eukaryota"/>
</dbReference>
<dbReference type="InterPro" id="IPR004088">
    <property type="entry name" value="KH_dom_type_1"/>
</dbReference>
<evidence type="ECO:0000313" key="7">
    <source>
        <dbReference type="Proteomes" id="UP000053201"/>
    </source>
</evidence>
<dbReference type="SMART" id="SM00454">
    <property type="entry name" value="SAM"/>
    <property type="match status" value="1"/>
</dbReference>
<feature type="region of interest" description="Disordered" evidence="4">
    <location>
        <begin position="953"/>
        <end position="988"/>
    </location>
</feature>
<dbReference type="GO" id="GO:0003723">
    <property type="term" value="F:RNA binding"/>
    <property type="evidence" value="ECO:0007669"/>
    <property type="project" value="UniProtKB-UniRule"/>
</dbReference>
<dbReference type="PANTHER" id="PTHR10627">
    <property type="entry name" value="SCP160"/>
    <property type="match status" value="1"/>
</dbReference>
<name>A0A0L0HD75_SPIPD</name>